<dbReference type="InterPro" id="IPR001828">
    <property type="entry name" value="ANF_lig-bd_rcpt"/>
</dbReference>
<organism evidence="21 22">
    <name type="scientific">Pocillopora meandrina</name>
    <dbReference type="NCBI Taxonomy" id="46732"/>
    <lineage>
        <taxon>Eukaryota</taxon>
        <taxon>Metazoa</taxon>
        <taxon>Cnidaria</taxon>
        <taxon>Anthozoa</taxon>
        <taxon>Hexacorallia</taxon>
        <taxon>Scleractinia</taxon>
        <taxon>Astrocoeniina</taxon>
        <taxon>Pocilloporidae</taxon>
        <taxon>Pocillopora</taxon>
    </lineage>
</organism>
<feature type="transmembrane region" description="Helical" evidence="18">
    <location>
        <begin position="610"/>
        <end position="631"/>
    </location>
</feature>
<evidence type="ECO:0000256" key="13">
    <source>
        <dbReference type="ARBA" id="ARBA00023303"/>
    </source>
</evidence>
<feature type="binding site" evidence="15">
    <location>
        <position position="659"/>
    </location>
    <ligand>
        <name>L-glutamate</name>
        <dbReference type="ChEBI" id="CHEBI:29985"/>
    </ligand>
</feature>
<dbReference type="GO" id="GO:0015276">
    <property type="term" value="F:ligand-gated monoatomic ion channel activity"/>
    <property type="evidence" value="ECO:0007669"/>
    <property type="project" value="InterPro"/>
</dbReference>
<proteinExistence type="predicted"/>
<evidence type="ECO:0000256" key="12">
    <source>
        <dbReference type="ARBA" id="ARBA00023286"/>
    </source>
</evidence>
<gene>
    <name evidence="21" type="ORF">PMEA_00034010</name>
</gene>
<feature type="site" description="Crucial to convey clamshell closure to channel opening" evidence="16">
    <location>
        <position position="638"/>
    </location>
</feature>
<evidence type="ECO:0000256" key="17">
    <source>
        <dbReference type="PIRSR" id="PIRSR601508-3"/>
    </source>
</evidence>
<protein>
    <recommendedName>
        <fullName evidence="23">Ionotropic glutamate receptor</fullName>
    </recommendedName>
</protein>
<evidence type="ECO:0000256" key="3">
    <source>
        <dbReference type="ARBA" id="ARBA00022475"/>
    </source>
</evidence>
<dbReference type="Gene3D" id="1.10.287.70">
    <property type="match status" value="1"/>
</dbReference>
<evidence type="ECO:0000256" key="4">
    <source>
        <dbReference type="ARBA" id="ARBA00022692"/>
    </source>
</evidence>
<keyword evidence="10" id="KW-0325">Glycoprotein</keyword>
<feature type="binding site" evidence="15">
    <location>
        <position position="488"/>
    </location>
    <ligand>
        <name>L-glutamate</name>
        <dbReference type="ChEBI" id="CHEBI:29985"/>
    </ligand>
</feature>
<keyword evidence="13" id="KW-0407">Ion channel</keyword>
<dbReference type="SUPFAM" id="SSF81324">
    <property type="entry name" value="Voltage-gated potassium channels"/>
    <property type="match status" value="1"/>
</dbReference>
<dbReference type="SUPFAM" id="SSF53850">
    <property type="entry name" value="Periplasmic binding protein-like II"/>
    <property type="match status" value="1"/>
</dbReference>
<evidence type="ECO:0000256" key="2">
    <source>
        <dbReference type="ARBA" id="ARBA00022448"/>
    </source>
</evidence>
<evidence type="ECO:0000256" key="1">
    <source>
        <dbReference type="ARBA" id="ARBA00004651"/>
    </source>
</evidence>
<evidence type="ECO:0008006" key="23">
    <source>
        <dbReference type="Google" id="ProtNLM"/>
    </source>
</evidence>
<dbReference type="InterPro" id="IPR015683">
    <property type="entry name" value="Ionotropic_Glu_rcpt"/>
</dbReference>
<feature type="domain" description="Ionotropic glutamate receptor L-glutamate and glycine-binding" evidence="20">
    <location>
        <begin position="422"/>
        <end position="479"/>
    </location>
</feature>
<evidence type="ECO:0000256" key="16">
    <source>
        <dbReference type="PIRSR" id="PIRSR601508-2"/>
    </source>
</evidence>
<evidence type="ECO:0000313" key="21">
    <source>
        <dbReference type="EMBL" id="CAH3161991.1"/>
    </source>
</evidence>
<feature type="transmembrane region" description="Helical" evidence="18">
    <location>
        <begin position="793"/>
        <end position="813"/>
    </location>
</feature>
<dbReference type="FunFam" id="1.10.287.70:FF:000143">
    <property type="entry name" value="Probable glutamate receptor"/>
    <property type="match status" value="1"/>
</dbReference>
<keyword evidence="2" id="KW-0813">Transport</keyword>
<evidence type="ECO:0000256" key="5">
    <source>
        <dbReference type="ARBA" id="ARBA00022989"/>
    </source>
</evidence>
<dbReference type="Pfam" id="PF01094">
    <property type="entry name" value="ANF_receptor"/>
    <property type="match status" value="1"/>
</dbReference>
<keyword evidence="3" id="KW-1003">Cell membrane</keyword>
<dbReference type="SUPFAM" id="SSF53822">
    <property type="entry name" value="Periplasmic binding protein-like I"/>
    <property type="match status" value="1"/>
</dbReference>
<keyword evidence="4 18" id="KW-0812">Transmembrane</keyword>
<dbReference type="Gene3D" id="3.40.190.10">
    <property type="entry name" value="Periplasmic binding protein-like II"/>
    <property type="match status" value="2"/>
</dbReference>
<feature type="binding site" evidence="15">
    <location>
        <position position="495"/>
    </location>
    <ligand>
        <name>L-glutamate</name>
        <dbReference type="ChEBI" id="CHEBI:29985"/>
    </ligand>
</feature>
<dbReference type="InterPro" id="IPR001508">
    <property type="entry name" value="Iono_Glu_rcpt_met"/>
</dbReference>
<dbReference type="GO" id="GO:0045211">
    <property type="term" value="C:postsynaptic membrane"/>
    <property type="evidence" value="ECO:0007669"/>
    <property type="project" value="UniProtKB-SubCell"/>
</dbReference>
<evidence type="ECO:0000259" key="20">
    <source>
        <dbReference type="SMART" id="SM00918"/>
    </source>
</evidence>
<evidence type="ECO:0000256" key="9">
    <source>
        <dbReference type="ARBA" id="ARBA00023170"/>
    </source>
</evidence>
<evidence type="ECO:0000256" key="8">
    <source>
        <dbReference type="ARBA" id="ARBA00023136"/>
    </source>
</evidence>
<accession>A0AAU9XYM9</accession>
<name>A0AAU9XYM9_9CNID</name>
<keyword evidence="7" id="KW-0406">Ion transport</keyword>
<sequence length="899" mass="101993">GVLHRRETASLHHVLKYVFESILPRKLMLENITFTLIDEQVDGKDLLSSDVLSSLSQVIAIIDLASEDKKAATLSSILHVPLMMIDSISENSANTSVMSIRPPYHVVMQALFDVMDFFNFSRIAVVYDARRVREASYFYAKAKRWPRFNIKMIPELILNDREKLHSSLTELFRSRIKEIILLCDQRDLYHIMNEALYVGINDKDYRWITPDLEVAGAGQTYNHTYPSFLGMVGLRLHIVNETLIRNLKSRATGGKGAEFSLPVYAAVHDVALVVGTAVVNLFNTDPRITRILSRLDNGNCAFRSKSSKRRRLGLRLLKQIRKVKLFHGEGLTGEIQFKLRTGERRVHDGLDIVNIVQNRTKKLGSWQPEPERIDHRVSVNNEHPKWVGDFAHFVQCNNPGNNLHYEPEPIPVLKVITVLEPPFVEKVNESTPLPDGIIPKNQLQGFCIDLIEEISKKANFDYEIYLDNSYKGMVDALKSQKKDLALAPITITAERELIIDFSKPFMDFSMSLIMRKPGEPPINIFAFLLPFTNNLWLSTIVVVLFITGMMCVMDYLSPFGYRARARDSDEEPGNEFNLLNSLWFATASVLQQGPDNTPLSPSGRLLASSFWFFILIMITTYTANLAAFFTIKREVQTINSLKELESQNQTTYGVLRTGSVQKFFQNSENPIHMRMFSFMRSQQTFVNSTANGVKKARAENYAYITEYPYLAYYNQQKPCNTRLLDNLLQAKGYGIGLQQNSPHTNKISVEILELRENGFIEKTRRKWWDERSQCPKPSKSKTGKIHSLDVDNMAGVFLILLSGVILSIFILLIEIRYKKLAACSTSGQESDHLSTPAIHVNPVTPDNPVTPVTPVAPVTPVRVAVVLSQGDKVLEQLKEEKGKGKGWNKWFQGVGKIEG</sequence>
<dbReference type="SMART" id="SM00918">
    <property type="entry name" value="Lig_chan-Glu_bd"/>
    <property type="match status" value="1"/>
</dbReference>
<dbReference type="EMBL" id="CALNXJ010000082">
    <property type="protein sequence ID" value="CAH3161991.1"/>
    <property type="molecule type" value="Genomic_DNA"/>
</dbReference>
<evidence type="ECO:0000256" key="14">
    <source>
        <dbReference type="ARBA" id="ARBA00034100"/>
    </source>
</evidence>
<evidence type="ECO:0000256" key="7">
    <source>
        <dbReference type="ARBA" id="ARBA00023065"/>
    </source>
</evidence>
<evidence type="ECO:0000256" key="15">
    <source>
        <dbReference type="PIRSR" id="PIRSR601508-1"/>
    </source>
</evidence>
<dbReference type="InterPro" id="IPR019594">
    <property type="entry name" value="Glu/Gly-bd"/>
</dbReference>
<feature type="binding site" evidence="15">
    <location>
        <position position="490"/>
    </location>
    <ligand>
        <name>L-glutamate</name>
        <dbReference type="ChEBI" id="CHEBI:29985"/>
    </ligand>
</feature>
<evidence type="ECO:0000256" key="10">
    <source>
        <dbReference type="ARBA" id="ARBA00023180"/>
    </source>
</evidence>
<dbReference type="Gene3D" id="3.40.50.2300">
    <property type="match status" value="2"/>
</dbReference>
<dbReference type="Proteomes" id="UP001159428">
    <property type="component" value="Unassembled WGS sequence"/>
</dbReference>
<dbReference type="GO" id="GO:0038023">
    <property type="term" value="F:signaling receptor activity"/>
    <property type="evidence" value="ECO:0007669"/>
    <property type="project" value="InterPro"/>
</dbReference>
<evidence type="ECO:0000256" key="11">
    <source>
        <dbReference type="ARBA" id="ARBA00023257"/>
    </source>
</evidence>
<dbReference type="PRINTS" id="PR00177">
    <property type="entry name" value="NMDARECEPTOR"/>
</dbReference>
<keyword evidence="6" id="KW-0770">Synapse</keyword>
<feature type="non-terminal residue" evidence="21">
    <location>
        <position position="1"/>
    </location>
</feature>
<keyword evidence="12" id="KW-1071">Ligand-gated ion channel</keyword>
<comment type="subcellular location">
    <subcellularLocation>
        <location evidence="1">Cell membrane</location>
        <topology evidence="1">Multi-pass membrane protein</topology>
    </subcellularLocation>
    <subcellularLocation>
        <location evidence="14">Postsynaptic cell membrane</location>
    </subcellularLocation>
</comment>
<feature type="transmembrane region" description="Helical" evidence="18">
    <location>
        <begin position="535"/>
        <end position="556"/>
    </location>
</feature>
<dbReference type="PANTHER" id="PTHR18966">
    <property type="entry name" value="IONOTROPIC GLUTAMATE RECEPTOR"/>
    <property type="match status" value="1"/>
</dbReference>
<dbReference type="Pfam" id="PF00060">
    <property type="entry name" value="Lig_chan"/>
    <property type="match status" value="1"/>
</dbReference>
<evidence type="ECO:0000259" key="19">
    <source>
        <dbReference type="SMART" id="SM00079"/>
    </source>
</evidence>
<keyword evidence="8 18" id="KW-0472">Membrane</keyword>
<keyword evidence="17" id="KW-1015">Disulfide bond</keyword>
<dbReference type="SMART" id="SM00079">
    <property type="entry name" value="PBPe"/>
    <property type="match status" value="1"/>
</dbReference>
<reference evidence="21 22" key="1">
    <citation type="submission" date="2022-05" db="EMBL/GenBank/DDBJ databases">
        <authorList>
            <consortium name="Genoscope - CEA"/>
            <person name="William W."/>
        </authorList>
    </citation>
    <scope>NUCLEOTIDE SEQUENCE [LARGE SCALE GENOMIC DNA]</scope>
</reference>
<feature type="non-terminal residue" evidence="21">
    <location>
        <position position="899"/>
    </location>
</feature>
<keyword evidence="11" id="KW-0628">Postsynaptic cell membrane</keyword>
<feature type="disulfide bond" evidence="17">
    <location>
        <begin position="719"/>
        <end position="774"/>
    </location>
</feature>
<dbReference type="InterPro" id="IPR028082">
    <property type="entry name" value="Peripla_BP_I"/>
</dbReference>
<comment type="caution">
    <text evidence="21">The sequence shown here is derived from an EMBL/GenBank/DDBJ whole genome shotgun (WGS) entry which is preliminary data.</text>
</comment>
<feature type="binding site" evidence="15">
    <location>
        <position position="706"/>
    </location>
    <ligand>
        <name>L-glutamate</name>
        <dbReference type="ChEBI" id="CHEBI:29985"/>
    </ligand>
</feature>
<feature type="domain" description="Ionotropic glutamate receptor C-terminal" evidence="19">
    <location>
        <begin position="412"/>
        <end position="770"/>
    </location>
</feature>
<dbReference type="AlphaFoldDB" id="A0AAU9XYM9"/>
<dbReference type="Pfam" id="PF10613">
    <property type="entry name" value="Lig_chan-Glu_bd"/>
    <property type="match status" value="1"/>
</dbReference>
<evidence type="ECO:0000256" key="6">
    <source>
        <dbReference type="ARBA" id="ARBA00023018"/>
    </source>
</evidence>
<keyword evidence="9" id="KW-0675">Receptor</keyword>
<evidence type="ECO:0000313" key="22">
    <source>
        <dbReference type="Proteomes" id="UP001159428"/>
    </source>
</evidence>
<keyword evidence="22" id="KW-1185">Reference proteome</keyword>
<evidence type="ECO:0000256" key="18">
    <source>
        <dbReference type="SAM" id="Phobius"/>
    </source>
</evidence>
<dbReference type="InterPro" id="IPR001320">
    <property type="entry name" value="Iontro_rcpt_C"/>
</dbReference>
<keyword evidence="5 18" id="KW-1133">Transmembrane helix</keyword>